<dbReference type="PANTHER" id="PTHR47894">
    <property type="entry name" value="HTH-TYPE TRANSCRIPTIONAL REGULATOR GADX"/>
    <property type="match status" value="1"/>
</dbReference>
<evidence type="ECO:0000313" key="6">
    <source>
        <dbReference type="Proteomes" id="UP000324351"/>
    </source>
</evidence>
<keyword evidence="3" id="KW-0804">Transcription</keyword>
<keyword evidence="6" id="KW-1185">Reference proteome</keyword>
<evidence type="ECO:0000256" key="2">
    <source>
        <dbReference type="ARBA" id="ARBA00023125"/>
    </source>
</evidence>
<feature type="domain" description="HTH araC/xylS-type" evidence="4">
    <location>
        <begin position="230"/>
        <end position="327"/>
    </location>
</feature>
<dbReference type="Proteomes" id="UP000324351">
    <property type="component" value="Unassembled WGS sequence"/>
</dbReference>
<dbReference type="AlphaFoldDB" id="A0A5B1M0C3"/>
<dbReference type="InterPro" id="IPR032687">
    <property type="entry name" value="AraC-type_N"/>
</dbReference>
<dbReference type="InterPro" id="IPR018062">
    <property type="entry name" value="HTH_AraC-typ_CS"/>
</dbReference>
<dbReference type="Gene3D" id="1.10.10.60">
    <property type="entry name" value="Homeodomain-like"/>
    <property type="match status" value="1"/>
</dbReference>
<reference evidence="5 6" key="1">
    <citation type="submission" date="2019-09" db="EMBL/GenBank/DDBJ databases">
        <title>Nocardioides panacisoli sp. nov., isolated from the soil of a ginseng field.</title>
        <authorList>
            <person name="Cho C."/>
        </authorList>
    </citation>
    <scope>NUCLEOTIDE SEQUENCE [LARGE SCALE GENOMIC DNA]</scope>
    <source>
        <strain evidence="5 6">BN140041</strain>
    </source>
</reference>
<dbReference type="GO" id="GO:0003700">
    <property type="term" value="F:DNA-binding transcription factor activity"/>
    <property type="evidence" value="ECO:0007669"/>
    <property type="project" value="InterPro"/>
</dbReference>
<name>A0A5B1M0C3_9ACTN</name>
<dbReference type="InterPro" id="IPR018060">
    <property type="entry name" value="HTH_AraC"/>
</dbReference>
<dbReference type="Pfam" id="PF12833">
    <property type="entry name" value="HTH_18"/>
    <property type="match status" value="1"/>
</dbReference>
<dbReference type="PROSITE" id="PS01124">
    <property type="entry name" value="HTH_ARAC_FAMILY_2"/>
    <property type="match status" value="1"/>
</dbReference>
<dbReference type="Pfam" id="PF12625">
    <property type="entry name" value="Arabinose_bd"/>
    <property type="match status" value="1"/>
</dbReference>
<reference evidence="5 6" key="2">
    <citation type="submission" date="2019-09" db="EMBL/GenBank/DDBJ databases">
        <authorList>
            <person name="Jin C."/>
        </authorList>
    </citation>
    <scope>NUCLEOTIDE SEQUENCE [LARGE SCALE GENOMIC DNA]</scope>
    <source>
        <strain evidence="5 6">BN140041</strain>
    </source>
</reference>
<comment type="caution">
    <text evidence="5">The sequence shown here is derived from an EMBL/GenBank/DDBJ whole genome shotgun (WGS) entry which is preliminary data.</text>
</comment>
<evidence type="ECO:0000259" key="4">
    <source>
        <dbReference type="PROSITE" id="PS01124"/>
    </source>
</evidence>
<dbReference type="PROSITE" id="PS00041">
    <property type="entry name" value="HTH_ARAC_FAMILY_1"/>
    <property type="match status" value="1"/>
</dbReference>
<sequence>MGALILARLGMERGLAENAVLAGSGLTLAAMEAPDSEVSAEAETAVISNLASTAGPGATWGLDAGCRYHLTTFGIWGFALMSAPTVRAAVDIGLRFIDLTYALTAPYADLDGADLRMTFRTPALPDDVACFILQRDMAAVHTIQTEVLGRGARFRRVTFTQEPASPEAAARFTEVFGVTPEFGAAANTVVFDPGLVDQRLPQADERTTALAQAQCRALLDRRNAHAGLAGQVRDLILARLRDVPSAGEVATALNLSERTLRRRLSEEDTSVRTLVDEVRATLAAEFLASGSLTVAEIADRLGYAEMSSFSQAFRRWHGVSARQFVAARTP</sequence>
<dbReference type="GO" id="GO:0000976">
    <property type="term" value="F:transcription cis-regulatory region binding"/>
    <property type="evidence" value="ECO:0007669"/>
    <property type="project" value="TreeGrafter"/>
</dbReference>
<proteinExistence type="predicted"/>
<dbReference type="SUPFAM" id="SSF46689">
    <property type="entry name" value="Homeodomain-like"/>
    <property type="match status" value="1"/>
</dbReference>
<dbReference type="SMART" id="SM00342">
    <property type="entry name" value="HTH_ARAC"/>
    <property type="match status" value="1"/>
</dbReference>
<dbReference type="InterPro" id="IPR009057">
    <property type="entry name" value="Homeodomain-like_sf"/>
</dbReference>
<accession>A0A5B1M0C3</accession>
<evidence type="ECO:0000313" key="5">
    <source>
        <dbReference type="EMBL" id="KAA1426615.1"/>
    </source>
</evidence>
<keyword evidence="2" id="KW-0238">DNA-binding</keyword>
<organism evidence="5 6">
    <name type="scientific">Nocardioides antri</name>
    <dbReference type="NCBI Taxonomy" id="2607659"/>
    <lineage>
        <taxon>Bacteria</taxon>
        <taxon>Bacillati</taxon>
        <taxon>Actinomycetota</taxon>
        <taxon>Actinomycetes</taxon>
        <taxon>Propionibacteriales</taxon>
        <taxon>Nocardioidaceae</taxon>
        <taxon>Nocardioides</taxon>
    </lineage>
</organism>
<dbReference type="GO" id="GO:0005829">
    <property type="term" value="C:cytosol"/>
    <property type="evidence" value="ECO:0007669"/>
    <property type="project" value="TreeGrafter"/>
</dbReference>
<evidence type="ECO:0000256" key="3">
    <source>
        <dbReference type="ARBA" id="ARBA00023163"/>
    </source>
</evidence>
<dbReference type="EMBL" id="VUJW01000008">
    <property type="protein sequence ID" value="KAA1426615.1"/>
    <property type="molecule type" value="Genomic_DNA"/>
</dbReference>
<keyword evidence="1" id="KW-0805">Transcription regulation</keyword>
<gene>
    <name evidence="5" type="ORF">F0U47_13590</name>
</gene>
<evidence type="ECO:0000256" key="1">
    <source>
        <dbReference type="ARBA" id="ARBA00023015"/>
    </source>
</evidence>
<dbReference type="PANTHER" id="PTHR47894:SF1">
    <property type="entry name" value="HTH-TYPE TRANSCRIPTIONAL REGULATOR VQSM"/>
    <property type="match status" value="1"/>
</dbReference>
<protein>
    <submittedName>
        <fullName evidence="5">AraC family transcriptional regulator</fullName>
    </submittedName>
</protein>